<dbReference type="EMBL" id="JASPKY010000153">
    <property type="protein sequence ID" value="KAK9730076.1"/>
    <property type="molecule type" value="Genomic_DNA"/>
</dbReference>
<keyword evidence="11 16" id="KW-0175">Coiled coil</keyword>
<evidence type="ECO:0000256" key="14">
    <source>
        <dbReference type="ARBA" id="ARBA00023212"/>
    </source>
</evidence>
<dbReference type="Pfam" id="PF18198">
    <property type="entry name" value="AAA_lid_11"/>
    <property type="match status" value="1"/>
</dbReference>
<feature type="domain" description="Dynein heavy chain AAA lid" evidence="26">
    <location>
        <begin position="3518"/>
        <end position="3657"/>
    </location>
</feature>
<dbReference type="Pfam" id="PF12780">
    <property type="entry name" value="AAA_8"/>
    <property type="match status" value="1"/>
</dbReference>
<dbReference type="InterPro" id="IPR035699">
    <property type="entry name" value="AAA_6"/>
</dbReference>
<dbReference type="FunFam" id="1.10.8.710:FF:000004">
    <property type="entry name" value="Dynein axonemal heavy chain 6"/>
    <property type="match status" value="1"/>
</dbReference>
<dbReference type="InterPro" id="IPR041589">
    <property type="entry name" value="DNAH3_AAA_lid_1"/>
</dbReference>
<dbReference type="Pfam" id="PF12775">
    <property type="entry name" value="AAA_7"/>
    <property type="match status" value="1"/>
</dbReference>
<dbReference type="InterPro" id="IPR027417">
    <property type="entry name" value="P-loop_NTPase"/>
</dbReference>
<dbReference type="Pfam" id="PF17852">
    <property type="entry name" value="Dynein_AAA_lid"/>
    <property type="match status" value="1"/>
</dbReference>
<dbReference type="InterPro" id="IPR042228">
    <property type="entry name" value="Dynein_linker_3"/>
</dbReference>
<keyword evidence="6" id="KW-0677">Repeat</keyword>
<dbReference type="Pfam" id="PF12774">
    <property type="entry name" value="AAA_6"/>
    <property type="match status" value="1"/>
</dbReference>
<keyword evidence="4" id="KW-0963">Cytoplasm</keyword>
<evidence type="ECO:0000259" key="22">
    <source>
        <dbReference type="Pfam" id="PF12780"/>
    </source>
</evidence>
<dbReference type="InterPro" id="IPR041658">
    <property type="entry name" value="AAA_lid_11"/>
</dbReference>
<evidence type="ECO:0000256" key="10">
    <source>
        <dbReference type="ARBA" id="ARBA00023017"/>
    </source>
</evidence>
<dbReference type="Pfam" id="PF08393">
    <property type="entry name" value="DHC_N2"/>
    <property type="match status" value="1"/>
</dbReference>
<keyword evidence="9" id="KW-0282">Flagellum</keyword>
<dbReference type="GO" id="GO:0003341">
    <property type="term" value="P:cilium movement"/>
    <property type="evidence" value="ECO:0007669"/>
    <property type="project" value="UniProtKB-ARBA"/>
</dbReference>
<dbReference type="Pfam" id="PF12777">
    <property type="entry name" value="MT"/>
    <property type="match status" value="1"/>
</dbReference>
<dbReference type="InterPro" id="IPR024317">
    <property type="entry name" value="Dynein_heavy_chain_D4_dom"/>
</dbReference>
<evidence type="ECO:0000259" key="24">
    <source>
        <dbReference type="Pfam" id="PF17852"/>
    </source>
</evidence>
<evidence type="ECO:0000259" key="27">
    <source>
        <dbReference type="Pfam" id="PF18199"/>
    </source>
</evidence>
<keyword evidence="5" id="KW-0493">Microtubule</keyword>
<keyword evidence="17" id="KW-1133">Transmembrane helix</keyword>
<evidence type="ECO:0000259" key="18">
    <source>
        <dbReference type="Pfam" id="PF03028"/>
    </source>
</evidence>
<feature type="domain" description="Dynein heavy chain 3 AAA+ lid" evidence="25">
    <location>
        <begin position="2116"/>
        <end position="2205"/>
    </location>
</feature>
<feature type="domain" description="Dynein heavy chain C-terminal" evidence="27">
    <location>
        <begin position="3664"/>
        <end position="3965"/>
    </location>
</feature>
<keyword evidence="7" id="KW-0547">Nucleotide-binding</keyword>
<dbReference type="Gene3D" id="1.20.1270.280">
    <property type="match status" value="1"/>
</dbReference>
<evidence type="ECO:0000256" key="7">
    <source>
        <dbReference type="ARBA" id="ARBA00022741"/>
    </source>
</evidence>
<evidence type="ECO:0000256" key="5">
    <source>
        <dbReference type="ARBA" id="ARBA00022701"/>
    </source>
</evidence>
<evidence type="ECO:0000259" key="19">
    <source>
        <dbReference type="Pfam" id="PF08393"/>
    </source>
</evidence>
<feature type="domain" description="Dynein heavy chain region D6 P-loop" evidence="18">
    <location>
        <begin position="3369"/>
        <end position="3483"/>
    </location>
</feature>
<keyword evidence="15" id="KW-0966">Cell projection</keyword>
<evidence type="ECO:0000256" key="17">
    <source>
        <dbReference type="SAM" id="Phobius"/>
    </source>
</evidence>
<dbReference type="FunFam" id="1.20.920.30:FF:000002">
    <property type="entry name" value="Dynein axonemal heavy chain 3"/>
    <property type="match status" value="1"/>
</dbReference>
<comment type="caution">
    <text evidence="28">The sequence shown here is derived from an EMBL/GenBank/DDBJ whole genome shotgun (WGS) entry which is preliminary data.</text>
</comment>
<evidence type="ECO:0000313" key="29">
    <source>
        <dbReference type="Proteomes" id="UP001458880"/>
    </source>
</evidence>
<evidence type="ECO:0000256" key="4">
    <source>
        <dbReference type="ARBA" id="ARBA00022490"/>
    </source>
</evidence>
<sequence length="3969" mass="455594">MFMVMVFTSENGCCKAVITSYFNKLLLLRFIDIYYVSSCFCVWFVVHSICRGIKNSTPATVQKETGRESIRTHRTIGIPAKKFLSGQLGYPPKKSRLEEEKEKRAEEKRLKLKNGEVSGLVDIRDLLNGEYWRKKEEERILLEAKKAKSLRELRRAGGNFEELEAILPVGPDEQRRILIQKAEIEMKKEVRLEDLQRIQYYVTKGIDENMIPDFPQKLLRIARTKISDKYKKLKQYKSICDTFEPDIMALYSLHMRIFMFKYVLNDPYEWKRLKIESLPADYPTIIVKAPVPWHIPFTIGKEALFRHLFIGNRVVLNIRDIWENEYQDMYILPTNSLAENGVLPITPAEFEKRVNELCSEARYVLENVWLHQCANIFLNLKQFWQEFAPQRPGDSTHTIELFFSCVNSLMASQLRRLVMRSLQHFLDLIVQYKNGNDYEGEYQDLAIINIPLLKVIAKPTIGSTDIKLCPTIIELRKLIRRTFTKILEVNYNMPKIENIMFPAFLKNNTFMLSVKEDEEPVMRIIETGMNSFEANIIGPGKYLTMYSVYNYILNGDAEKWVKNFMGQDPLPLLKDVIRNIEKYEDLKIELTFLRCSIPLGLLSLECSELNDALIKIVNDMRNFIVGFFVDRNRSHNKAICATFDEMSSRVSDTPETVQELVTLQNYVTECRDVTMYNMKEKIRQTAENVTFLMSYAHLSNEDIALNSRTFLWPKDMENVIELAWQRLNMKRDQAENVLKNKRTLFDNKLLKHEKQLNIFKKKDPALLTMEEMRDNTEIVETLVQRLQEDKEEAAQINEEEQLLDFDPSPFMNLQKMLATVDPFDRLWHTVLKFHQDYDKWFYGPFKELDADEVKDEVENMWRTLYKLAKVFHDNPGAKRIAEMVRAKVEKFRQFVPVLQTVCNKGLQNRHWAQISEIVGVPLVVDNKSTLNDMIEAGLPKFTPQLEEISASATKEYALEKNLRKMKEEWVDVMFECIPYRESGVHILSALDDIQLMLDDHILKAQTMRGSPYVKAFEKEMQAWEEKLISMQDILDAWLTCQSTWMYLEPIFGSEDIMRQMPTEARNFKQVDRTWRAVMAHTIQDPHVLIATEYLNMLNQLKECNFLLDEIQKGLNNYLEKKRLYFPRFFFLSNDELLEILSETKDPLRVQPHLKKCFEGINLLKFTANEDIVGMISGEGEIVPFSSKITPAEAKGMVEKWLLQVEQTMLQSMKNITSDAVASYSDSDRREWILTWPGQTVQCVDCVQWTKDVTKAIEGGTLVQQLAKCTRQIEGCVQMVQGKLEPGNQVTVEALIVIDVHGRDIVKNLLNLKTSSTADFNWISQMRYYWEDMLVVVSMITTDVMYGFEYLGNTGRLVATPLTDRCFRTLMGALKLNLGGAPEGPAGTGKTESCKDLAKAVAKKCVVFNCSDGLDYKALGKFFKGLAQAGAWACFDEFNRIELEVLSVVAQQILTIQMAIAAKLERFVFEGTELSLDPTCNIFITMNPGYAGRQELPDNLKVLFRTVAMMVPDYAMIGEISLYSYGFSKAASLAQKIVHTYKLCSEQLSSQNHYDYGMRAVKSVLLAAGALKRAYPKFDEAQLVLRAIIDVNLPKFLYQDIPLFEGIYSDLFPGIEVPKFDRDELIRCLIDELTRKNLQPTPWFVEKAMQIYEMILVRHGLMIVGGHMGGKTSAYQNLAEALGKLALEKLAKLKEVKVTYRIINPKAISMGKLYGQFDPASHEWSDGVLATTFREFANAQTTDRKWILFDGPVDAVWIENMNTVLDDNKKLCLMSGEIIQMSNKMNLIFEPEDLEFASPATVSRCGMIYMEPRQLGWKPFLTIYVHVGRRNSSSTLTGDGRRTFDVFFRKILNGEDKAYPKPKSFKLAKNQLFPERSIIYDWIYDKRNNGTWISWSETIEQKQVIPANAKVNEIIIQTNDSCCQKYFLKTCLANNIPILFVGPTGTGKSAIVLDHLVNLPKEKFLPNIVNFSARTSSNMTQEIVMSKLDKRRRGVYGPSMGKKCVLFVDDVGMPQKEQWGAQPPVELLRQWLDHGHWFDKDTSVLQLVDMMFVGAMGAPGGGSNMVTCRFLRHMQIICMDSFEDNTLNKIFCSILDWHFSKGYIDAVARFSKMAVGATMDVYKQAMTTFLPTPAKAHYMFNLRDFARVIKGLMLIPPPRMQDPDKLIRLWVHESFRVFNDRLIDEDEKKEMFEIVKRACYQNFRQHMDKVLSDYITETTPLSLELIRNIFFGNYIEPDADPKIYDEITDLDDLTEKMEYYLNDYNLISKSPMHLVMFKFAIEHVSRVSRVLSQDNGNVLLVGIGGSGRHSSVKLAASMAEYYLFEIELSRNYGSSEWRDDLKSLLLKSGCEGKQTVFLFADTQIADESFTEDINMILNTADIPNLYAADEKAEILEKMQIVARDSALYNFFIERVKSNLHIALAMSPIGDAFRKRCRMFPSLVNCCTIDWFFSWPPDALEKVAYMFLNETDIAPNIINTCVRMCQYFHTTVSTASQLFYKEQKRKTYVTPTAYLELIQTFKSLYYMKVDQITLQRNRYETGLDKLDFAAGQVGLMQDELHALQPKLIVASAKTEKLMIKIEQDTVIVEGKKEIVAADEALANEAAAAAQAIKDDCESDLAEATPALEAALQALDTLKPADIVIVKSMKNPPFGVKLVLESVCVMKGLKPDRKPDPSTGRMVEDYWGPSVKLLADMKFLENLKTYNKDNIPPPVMKRIREKYIPDREFDPERIKTVSTACEGLCKWVRAMEVYDRVIKIVAPKKARLAEAEAELAAQMDTLNEKRAQLQEVTDKLQALNDEFAAETKKKKELEDQIDICSQKLDRAEKLIGGLGGEKTRWSETAIHLHSLLGNVIGDVLLSAGMVAYLGAFTIDYRQDIVKDWNAYCIRLGIPCSNQFSLATTLGEPHRKWNYCYKSKTMAFNIATKARRWPLMIDPQGQANKWVKNMEKQNRLQVIKLTDSNYVRVVENAITYGHPVILENIAQEIDAVLEPVLVKNIFKQQGVQCLKLGDNVLEYSNDFRFYITTRLRNPHYLPEIAVKVTLLNFMITPQGLQDQLLGIVVAKEKPELEEKKNEMIVESANNKKMLKEIEDKILEVLSTSEGNILEDETAIKILSSSKVLSEEIQEKQKLAAITELEIDAARNTYIPVSKHSSVLFFCISELGNIDPMYQYSLVWFINLYNQSIINSTKSSELEERIENLNEYFTNSIYKNVCRSLFEKDKLIFSFVLTVGILRSQAKIDEDTFNFLLTGGIALGNPHPNPAPEWLSDKSWSEVVRSSNLKNLEGFRKSVAQDTTEWKNYYDVSAPQEIPCPKPFDTLTGLSRLIVLRCIRPDKIVPAVQRYIVEEMGQTYLEPPPFNLEESYNDSYNCSPLVFILSPGSDPMAGLIRFASDKGIHKTSLLTISLGQGQGPIAAAMIDRALSTGQWVVLQNCHLAESWMRELDRICDEIIVPEGTHEQFRLWLTSYPSKAFPVSILQNGVKMTNEAPKGLRQNLLRSYMSDPISDPTFYTNCPQWREWQILLFSLCFFHALVQERKKFGPLGWNIPYEFNESDLRISVLQLQMFLTDYKEVPFEALTYLTGECNYGGRVTDDKDRRLLNSLLSLFYTSEVIFKQNYKFSSSGIYYVPIDTSYEGCINYIKSLPLIPQPEVYGLHENADITKDNQETAILLNGTLLTQTQITAGGGGEDEEEAIIDLANDIYKKVPGIYNIEDVSKRFPVIYTNSMNTVLRQELIRFNRLIRVVRTTMVDIVKAVKGLVVMSSELEEVYSSLNIGKVPQTWMSKSYPSLKPLGSYVEDLIVRLKFFQDWIDYGAPHVFWLSGFYFTQSYLTGVLQNFARREHLPIDWIHFEFFVTKYEQDVSDEPETGVYCKGLFLEGARWDRTKKCLNESLPKILFDPVPIMWLKPTEKSQQKPKSVYNCPVYKTSARRGVLSTTGHSTNFVMYTTFDSVLPEKHWINRGVACLCQLDD</sequence>
<dbReference type="InterPro" id="IPR042222">
    <property type="entry name" value="Dynein_2_N"/>
</dbReference>
<dbReference type="FunFam" id="1.20.920.20:FF:000006">
    <property type="entry name" value="Dynein, axonemal, heavy chain 6"/>
    <property type="match status" value="1"/>
</dbReference>
<dbReference type="InterPro" id="IPR043157">
    <property type="entry name" value="Dynein_AAA1S"/>
</dbReference>
<accession>A0AAW1L8Q5</accession>
<evidence type="ECO:0000256" key="13">
    <source>
        <dbReference type="ARBA" id="ARBA00023175"/>
    </source>
</evidence>
<evidence type="ECO:0000256" key="2">
    <source>
        <dbReference type="ARBA" id="ARBA00004430"/>
    </source>
</evidence>
<evidence type="ECO:0000259" key="21">
    <source>
        <dbReference type="Pfam" id="PF12777"/>
    </source>
</evidence>
<evidence type="ECO:0000256" key="12">
    <source>
        <dbReference type="ARBA" id="ARBA00023069"/>
    </source>
</evidence>
<feature type="domain" description="Dynein heavy chain hydrolytic ATP-binding dynein motor region" evidence="20">
    <location>
        <begin position="1345"/>
        <end position="1671"/>
    </location>
</feature>
<dbReference type="InterPro" id="IPR035706">
    <property type="entry name" value="AAA_9"/>
</dbReference>
<keyword evidence="17" id="KW-0472">Membrane</keyword>
<dbReference type="Gene3D" id="6.10.140.1060">
    <property type="match status" value="1"/>
</dbReference>
<keyword evidence="10" id="KW-0243">Dynein</keyword>
<dbReference type="PANTHER" id="PTHR22878">
    <property type="entry name" value="DYNEIN HEAVY CHAIN 6, AXONEMAL-LIKE-RELATED"/>
    <property type="match status" value="1"/>
</dbReference>
<dbReference type="FunFam" id="3.40.50.300:FF:000049">
    <property type="entry name" value="Dynein, axonemal, heavy chain 5"/>
    <property type="match status" value="1"/>
</dbReference>
<dbReference type="Gene3D" id="1.10.287.2620">
    <property type="match status" value="1"/>
</dbReference>
<dbReference type="Gene3D" id="1.20.920.20">
    <property type="match status" value="1"/>
</dbReference>
<dbReference type="InterPro" id="IPR004273">
    <property type="entry name" value="Dynein_heavy_D6_P-loop"/>
</dbReference>
<dbReference type="Gene3D" id="3.20.180.20">
    <property type="entry name" value="Dynein heavy chain, N-terminal domain 2"/>
    <property type="match status" value="1"/>
</dbReference>
<dbReference type="FunFam" id="1.20.1270.280:FF:000001">
    <property type="entry name" value="dynein heavy chain 7, axonemal"/>
    <property type="match status" value="1"/>
</dbReference>
<dbReference type="GO" id="GO:0005858">
    <property type="term" value="C:axonemal dynein complex"/>
    <property type="evidence" value="ECO:0007669"/>
    <property type="project" value="UniProtKB-ARBA"/>
</dbReference>
<keyword evidence="14" id="KW-0206">Cytoskeleton</keyword>
<feature type="coiled-coil region" evidence="16">
    <location>
        <begin position="769"/>
        <end position="803"/>
    </location>
</feature>
<dbReference type="FunFam" id="1.10.8.1220:FF:000001">
    <property type="entry name" value="Dynein axonemal heavy chain 5"/>
    <property type="match status" value="1"/>
</dbReference>
<organism evidence="28 29">
    <name type="scientific">Popillia japonica</name>
    <name type="common">Japanese beetle</name>
    <dbReference type="NCBI Taxonomy" id="7064"/>
    <lineage>
        <taxon>Eukaryota</taxon>
        <taxon>Metazoa</taxon>
        <taxon>Ecdysozoa</taxon>
        <taxon>Arthropoda</taxon>
        <taxon>Hexapoda</taxon>
        <taxon>Insecta</taxon>
        <taxon>Pterygota</taxon>
        <taxon>Neoptera</taxon>
        <taxon>Endopterygota</taxon>
        <taxon>Coleoptera</taxon>
        <taxon>Polyphaga</taxon>
        <taxon>Scarabaeiformia</taxon>
        <taxon>Scarabaeidae</taxon>
        <taxon>Rutelinae</taxon>
        <taxon>Popillia</taxon>
    </lineage>
</organism>
<dbReference type="Gene3D" id="1.20.920.30">
    <property type="match status" value="1"/>
</dbReference>
<evidence type="ECO:0000259" key="20">
    <source>
        <dbReference type="Pfam" id="PF12774"/>
    </source>
</evidence>
<dbReference type="InterPro" id="IPR041228">
    <property type="entry name" value="Dynein_C"/>
</dbReference>
<dbReference type="FunFam" id="3.40.50.300:FF:001328">
    <property type="entry name" value="Dynein heavy chain 6, axonemal"/>
    <property type="match status" value="1"/>
</dbReference>
<feature type="coiled-coil region" evidence="16">
    <location>
        <begin position="2762"/>
        <end position="2827"/>
    </location>
</feature>
<dbReference type="InterPro" id="IPR024743">
    <property type="entry name" value="Dynein_HC_stalk"/>
</dbReference>
<reference evidence="28 29" key="1">
    <citation type="journal article" date="2024" name="BMC Genomics">
        <title>De novo assembly and annotation of Popillia japonica's genome with initial clues to its potential as an invasive pest.</title>
        <authorList>
            <person name="Cucini C."/>
            <person name="Boschi S."/>
            <person name="Funari R."/>
            <person name="Cardaioli E."/>
            <person name="Iannotti N."/>
            <person name="Marturano G."/>
            <person name="Paoli F."/>
            <person name="Bruttini M."/>
            <person name="Carapelli A."/>
            <person name="Frati F."/>
            <person name="Nardi F."/>
        </authorList>
    </citation>
    <scope>NUCLEOTIDE SEQUENCE [LARGE SCALE GENOMIC DNA]</scope>
    <source>
        <strain evidence="28">DMR45628</strain>
    </source>
</reference>
<keyword evidence="8" id="KW-0067">ATP-binding</keyword>
<evidence type="ECO:0000259" key="26">
    <source>
        <dbReference type="Pfam" id="PF18198"/>
    </source>
</evidence>
<dbReference type="GO" id="GO:0031514">
    <property type="term" value="C:motile cilium"/>
    <property type="evidence" value="ECO:0007669"/>
    <property type="project" value="UniProtKB-SubCell"/>
</dbReference>
<dbReference type="FunFam" id="3.40.50.300:FF:000044">
    <property type="entry name" value="Dynein heavy chain 5, axonemal"/>
    <property type="match status" value="1"/>
</dbReference>
<dbReference type="Gene3D" id="3.10.490.20">
    <property type="match status" value="1"/>
</dbReference>
<dbReference type="Pfam" id="PF17857">
    <property type="entry name" value="AAA_lid_1"/>
    <property type="match status" value="1"/>
</dbReference>
<evidence type="ECO:0000256" key="15">
    <source>
        <dbReference type="ARBA" id="ARBA00023273"/>
    </source>
</evidence>
<evidence type="ECO:0000256" key="9">
    <source>
        <dbReference type="ARBA" id="ARBA00022846"/>
    </source>
</evidence>
<dbReference type="Gene3D" id="1.20.140.100">
    <property type="entry name" value="Dynein heavy chain, N-terminal domain 2"/>
    <property type="match status" value="1"/>
</dbReference>
<dbReference type="Pfam" id="PF03028">
    <property type="entry name" value="Dynein_heavy"/>
    <property type="match status" value="1"/>
</dbReference>
<feature type="domain" description="Dynein heavy chain AAA module D4" evidence="22">
    <location>
        <begin position="2271"/>
        <end position="2522"/>
    </location>
</feature>
<dbReference type="Gene3D" id="3.40.50.300">
    <property type="entry name" value="P-loop containing nucleotide triphosphate hydrolases"/>
    <property type="match status" value="5"/>
</dbReference>
<keyword evidence="12" id="KW-0969">Cilium</keyword>
<keyword evidence="13" id="KW-0505">Motor protein</keyword>
<dbReference type="FunFam" id="1.10.8.720:FF:000001">
    <property type="entry name" value="dynein heavy chain 7, axonemal"/>
    <property type="match status" value="1"/>
</dbReference>
<evidence type="ECO:0000256" key="6">
    <source>
        <dbReference type="ARBA" id="ARBA00022737"/>
    </source>
</evidence>
<dbReference type="FunFam" id="1.20.58.1120:FF:000001">
    <property type="entry name" value="dynein heavy chain 2, axonemal"/>
    <property type="match status" value="1"/>
</dbReference>
<dbReference type="InterPro" id="IPR026983">
    <property type="entry name" value="DHC"/>
</dbReference>
<feature type="domain" description="Dynein heavy chain linker" evidence="19">
    <location>
        <begin position="813"/>
        <end position="1218"/>
    </location>
</feature>
<gene>
    <name evidence="28" type="ORF">QE152_g15515</name>
</gene>
<dbReference type="FunFam" id="1.10.287.2620:FF:000002">
    <property type="entry name" value="Dynein heavy chain 2, axonemal"/>
    <property type="match status" value="1"/>
</dbReference>
<dbReference type="SUPFAM" id="SSF52540">
    <property type="entry name" value="P-loop containing nucleoside triphosphate hydrolases"/>
    <property type="match status" value="4"/>
</dbReference>
<dbReference type="GO" id="GO:0005874">
    <property type="term" value="C:microtubule"/>
    <property type="evidence" value="ECO:0007669"/>
    <property type="project" value="UniProtKB-KW"/>
</dbReference>
<dbReference type="FunFam" id="1.20.140.100:FF:000004">
    <property type="entry name" value="Dynein axonemal heavy chain 6"/>
    <property type="match status" value="1"/>
</dbReference>
<dbReference type="InterPro" id="IPR041466">
    <property type="entry name" value="Dynein_AAA5_ext"/>
</dbReference>
<dbReference type="InterPro" id="IPR013602">
    <property type="entry name" value="Dynein_heavy_linker"/>
</dbReference>
<comment type="similarity">
    <text evidence="3">Belongs to the dynein heavy chain family.</text>
</comment>
<feature type="domain" description="Dynein heavy chain AAA 5 extension" evidence="24">
    <location>
        <begin position="1833"/>
        <end position="1896"/>
    </location>
</feature>
<dbReference type="GO" id="GO:0051959">
    <property type="term" value="F:dynein light intermediate chain binding"/>
    <property type="evidence" value="ECO:0007669"/>
    <property type="project" value="InterPro"/>
</dbReference>
<evidence type="ECO:0000256" key="16">
    <source>
        <dbReference type="SAM" id="Coils"/>
    </source>
</evidence>
<dbReference type="Gene3D" id="1.20.58.1120">
    <property type="match status" value="1"/>
</dbReference>
<keyword evidence="17" id="KW-0812">Transmembrane</keyword>
<name>A0AAW1L8Q5_POPJA</name>
<dbReference type="FunFam" id="3.40.50.300:FF:002141">
    <property type="entry name" value="Dynein heavy chain"/>
    <property type="match status" value="1"/>
</dbReference>
<protein>
    <submittedName>
        <fullName evidence="28">Microtubule-binding stalk of dynein motor</fullName>
    </submittedName>
</protein>
<keyword evidence="29" id="KW-1185">Reference proteome</keyword>
<dbReference type="GO" id="GO:0008569">
    <property type="term" value="F:minus-end-directed microtubule motor activity"/>
    <property type="evidence" value="ECO:0007669"/>
    <property type="project" value="InterPro"/>
</dbReference>
<feature type="domain" description="Dynein heavy chain coiled coil stalk" evidence="21">
    <location>
        <begin position="2536"/>
        <end position="2884"/>
    </location>
</feature>
<dbReference type="Gene3D" id="1.10.8.1220">
    <property type="match status" value="1"/>
</dbReference>
<dbReference type="Gene3D" id="1.10.8.710">
    <property type="match status" value="1"/>
</dbReference>
<evidence type="ECO:0000256" key="1">
    <source>
        <dbReference type="ARBA" id="ARBA00004230"/>
    </source>
</evidence>
<comment type="subcellular location">
    <subcellularLocation>
        <location evidence="1">Cell projection</location>
        <location evidence="1">Cilium</location>
        <location evidence="1">Flagellum</location>
    </subcellularLocation>
    <subcellularLocation>
        <location evidence="2">Cytoplasm</location>
        <location evidence="2">Cytoskeleton</location>
        <location evidence="2">Cilium axoneme</location>
    </subcellularLocation>
</comment>
<evidence type="ECO:0000256" key="3">
    <source>
        <dbReference type="ARBA" id="ARBA00008887"/>
    </source>
</evidence>
<dbReference type="InterPro" id="IPR043160">
    <property type="entry name" value="Dynein_C_barrel"/>
</dbReference>
<dbReference type="Gene3D" id="1.10.472.130">
    <property type="match status" value="1"/>
</dbReference>
<dbReference type="FunFam" id="3.20.180.20:FF:000003">
    <property type="entry name" value="Dynein heavy chain 12, axonemal"/>
    <property type="match status" value="1"/>
</dbReference>
<dbReference type="Gene3D" id="1.10.8.720">
    <property type="entry name" value="Region D6 of dynein motor"/>
    <property type="match status" value="1"/>
</dbReference>
<dbReference type="Pfam" id="PF18199">
    <property type="entry name" value="Dynein_C"/>
    <property type="match status" value="1"/>
</dbReference>
<dbReference type="Pfam" id="PF12781">
    <property type="entry name" value="AAA_9"/>
    <property type="match status" value="1"/>
</dbReference>
<dbReference type="GO" id="GO:0005524">
    <property type="term" value="F:ATP binding"/>
    <property type="evidence" value="ECO:0007669"/>
    <property type="project" value="UniProtKB-KW"/>
</dbReference>
<evidence type="ECO:0000256" key="8">
    <source>
        <dbReference type="ARBA" id="ARBA00022840"/>
    </source>
</evidence>
<evidence type="ECO:0000259" key="25">
    <source>
        <dbReference type="Pfam" id="PF17857"/>
    </source>
</evidence>
<evidence type="ECO:0000313" key="28">
    <source>
        <dbReference type="EMBL" id="KAK9730076.1"/>
    </source>
</evidence>
<feature type="transmembrane region" description="Helical" evidence="17">
    <location>
        <begin position="25"/>
        <end position="46"/>
    </location>
</feature>
<evidence type="ECO:0000259" key="23">
    <source>
        <dbReference type="Pfam" id="PF12781"/>
    </source>
</evidence>
<evidence type="ECO:0000256" key="11">
    <source>
        <dbReference type="ARBA" id="ARBA00023054"/>
    </source>
</evidence>
<dbReference type="FunFam" id="3.10.490.20:FF:000001">
    <property type="entry name" value="dynein heavy chain 7, axonemal"/>
    <property type="match status" value="1"/>
</dbReference>
<feature type="domain" description="Dynein heavy chain ATP-binding dynein motor region" evidence="23">
    <location>
        <begin position="2921"/>
        <end position="3124"/>
    </location>
</feature>
<dbReference type="InterPro" id="IPR042219">
    <property type="entry name" value="AAA_lid_11_sf"/>
</dbReference>
<dbReference type="Proteomes" id="UP001458880">
    <property type="component" value="Unassembled WGS sequence"/>
</dbReference>
<dbReference type="FunFam" id="3.40.50.300:FF:000362">
    <property type="entry name" value="Dynein, axonemal, heavy chain 6"/>
    <property type="match status" value="1"/>
</dbReference>
<dbReference type="GO" id="GO:0045505">
    <property type="term" value="F:dynein intermediate chain binding"/>
    <property type="evidence" value="ECO:0007669"/>
    <property type="project" value="InterPro"/>
</dbReference>
<dbReference type="PANTHER" id="PTHR22878:SF71">
    <property type="entry name" value="DYNEIN, AXONEMAL, HEAVY CHAIN 3"/>
    <property type="match status" value="1"/>
</dbReference>
<proteinExistence type="inferred from homology"/>